<name>A0A9D1KA50_9FIRM</name>
<dbReference type="AlphaFoldDB" id="A0A9D1KA50"/>
<dbReference type="PANTHER" id="PTHR46434">
    <property type="entry name" value="GENETIC INTERACTOR OF PROHIBITINS 3, MITOCHONDRIAL"/>
    <property type="match status" value="1"/>
</dbReference>
<dbReference type="InterPro" id="IPR006073">
    <property type="entry name" value="GTP-bd"/>
</dbReference>
<feature type="domain" description="NOA1/YqeH-like C-terminal" evidence="2">
    <location>
        <begin position="106"/>
        <end position="196"/>
    </location>
</feature>
<feature type="non-terminal residue" evidence="3">
    <location>
        <position position="1"/>
    </location>
</feature>
<reference evidence="3" key="2">
    <citation type="journal article" date="2021" name="PeerJ">
        <title>Extensive microbial diversity within the chicken gut microbiome revealed by metagenomics and culture.</title>
        <authorList>
            <person name="Gilroy R."/>
            <person name="Ravi A."/>
            <person name="Getino M."/>
            <person name="Pursley I."/>
            <person name="Horton D.L."/>
            <person name="Alikhan N.F."/>
            <person name="Baker D."/>
            <person name="Gharbi K."/>
            <person name="Hall N."/>
            <person name="Watson M."/>
            <person name="Adriaenssens E.M."/>
            <person name="Foster-Nyarko E."/>
            <person name="Jarju S."/>
            <person name="Secka A."/>
            <person name="Antonio M."/>
            <person name="Oren A."/>
            <person name="Chaudhuri R.R."/>
            <person name="La Ragione R."/>
            <person name="Hildebrand F."/>
            <person name="Pallen M.J."/>
        </authorList>
    </citation>
    <scope>NUCLEOTIDE SEQUENCE</scope>
    <source>
        <strain evidence="3">14508</strain>
    </source>
</reference>
<evidence type="ECO:0000259" key="2">
    <source>
        <dbReference type="Pfam" id="PF21516"/>
    </source>
</evidence>
<dbReference type="Proteomes" id="UP000886893">
    <property type="component" value="Unassembled WGS sequence"/>
</dbReference>
<evidence type="ECO:0000313" key="4">
    <source>
        <dbReference type="Proteomes" id="UP000886893"/>
    </source>
</evidence>
<dbReference type="Pfam" id="PF21516">
    <property type="entry name" value="YqeH-like_C"/>
    <property type="match status" value="1"/>
</dbReference>
<accession>A0A9D1KA50</accession>
<gene>
    <name evidence="3" type="ORF">IAD04_06255</name>
</gene>
<reference evidence="3" key="1">
    <citation type="submission" date="2020-10" db="EMBL/GenBank/DDBJ databases">
        <authorList>
            <person name="Gilroy R."/>
        </authorList>
    </citation>
    <scope>NUCLEOTIDE SEQUENCE</scope>
    <source>
        <strain evidence="3">14508</strain>
    </source>
</reference>
<dbReference type="InterPro" id="IPR050896">
    <property type="entry name" value="Mito_lipid_metab_GTPase"/>
</dbReference>
<evidence type="ECO:0000313" key="3">
    <source>
        <dbReference type="EMBL" id="HIT17952.1"/>
    </source>
</evidence>
<dbReference type="InterPro" id="IPR027417">
    <property type="entry name" value="P-loop_NTPase"/>
</dbReference>
<dbReference type="SUPFAM" id="SSF52540">
    <property type="entry name" value="P-loop containing nucleoside triphosphate hydrolases"/>
    <property type="match status" value="1"/>
</dbReference>
<dbReference type="GO" id="GO:0005525">
    <property type="term" value="F:GTP binding"/>
    <property type="evidence" value="ECO:0007669"/>
    <property type="project" value="InterPro"/>
</dbReference>
<comment type="caution">
    <text evidence="3">The sequence shown here is derived from an EMBL/GenBank/DDBJ whole genome shotgun (WGS) entry which is preliminary data.</text>
</comment>
<organism evidence="3 4">
    <name type="scientific">Candidatus Caccosoma faecigallinarum</name>
    <dbReference type="NCBI Taxonomy" id="2840720"/>
    <lineage>
        <taxon>Bacteria</taxon>
        <taxon>Bacillati</taxon>
        <taxon>Bacillota</taxon>
        <taxon>Bacillota incertae sedis</taxon>
        <taxon>Candidatus Caccosoma</taxon>
    </lineage>
</organism>
<feature type="domain" description="G" evidence="1">
    <location>
        <begin position="3"/>
        <end position="60"/>
    </location>
</feature>
<proteinExistence type="predicted"/>
<dbReference type="EMBL" id="DVKI01000195">
    <property type="protein sequence ID" value="HIT17952.1"/>
    <property type="molecule type" value="Genomic_DNA"/>
</dbReference>
<dbReference type="Pfam" id="PF01926">
    <property type="entry name" value="MMR_HSR1"/>
    <property type="match status" value="1"/>
</dbReference>
<sequence length="197" mass="22428">IENVGKTTLIQKILKQRKQQKSQLVASIYPGTTLQPLKIHFDDNHDLYDTPGILSKTSFLHHLPKGIIKRLQLDKKIVQTAYQLNACQAIHINNFLSFHYLNGNKQGIIFYHSPQCVLTRTKLQNAISTFDALISQYSIKVNSIHSFNDLTAYPITITEGKKDIVIEGFGFVTVTQPGEFMIYTFKDCQITIRDAMI</sequence>
<dbReference type="PANTHER" id="PTHR46434:SF1">
    <property type="entry name" value="GENETIC INTERACTOR OF PROHIBITINS 3, MITOCHONDRIAL"/>
    <property type="match status" value="1"/>
</dbReference>
<protein>
    <submittedName>
        <fullName evidence="3">50S ribosome-binding GTPase</fullName>
    </submittedName>
</protein>
<dbReference type="InterPro" id="IPR048422">
    <property type="entry name" value="NOA1/YqeH-like_C"/>
</dbReference>
<evidence type="ECO:0000259" key="1">
    <source>
        <dbReference type="Pfam" id="PF01926"/>
    </source>
</evidence>
<dbReference type="Gene3D" id="3.40.50.300">
    <property type="entry name" value="P-loop containing nucleotide triphosphate hydrolases"/>
    <property type="match status" value="1"/>
</dbReference>